<dbReference type="RefSeq" id="XP_028476441.1">
    <property type="nucleotide sequence ID" value="XM_028623508.1"/>
</dbReference>
<comment type="caution">
    <text evidence="2">The sequence shown here is derived from an EMBL/GenBank/DDBJ whole genome shotgun (WGS) entry which is preliminary data.</text>
</comment>
<feature type="region of interest" description="Disordered" evidence="1">
    <location>
        <begin position="507"/>
        <end position="561"/>
    </location>
</feature>
<accession>A0A427XSY1</accession>
<dbReference type="Proteomes" id="UP000279236">
    <property type="component" value="Unassembled WGS sequence"/>
</dbReference>
<protein>
    <recommendedName>
        <fullName evidence="4">BTB domain-containing protein</fullName>
    </recommendedName>
</protein>
<evidence type="ECO:0000256" key="1">
    <source>
        <dbReference type="SAM" id="MobiDB-lite"/>
    </source>
</evidence>
<sequence length="561" mass="61636">MSVPSPQNSDTDMEIIQSADALQAGETTPVPDAKFNVGDFTLISADGHLFKTNSYLLFGASPVFRAPAELCPTIERSVTFTDWDIESSSVISLFLDVITVGQLPPVAFDLPHIPELLSFCKKYECTVAARCVLFSVRELVVYDQAASLRALDIGAGADDMDTVVSVLKSICERGGKLPNLVSLLGPKRSVWPVEYLWAFARAQDRTTPKPAKDKATGTPLKATTTPVNGIPAAAAATPATATTPVLTPADLWKEFKPRQLEWDQYPCGPPEPTYDPRWDGDGDLELESADNVLFRIESYHIMSASSVLRRMITNGEKRIHFTSTDFSSPVIHMFLALVTTGRLEVVPPQFLGLADLPHVGKLVVFLRTYECTALLNVVVSYVLRQAQLDQAVAFHAFMICAIADDHRAAGRAIGGRRGPYRTRQWAFKNEPGDEADCPENGADILKPTKWSFKYWRDIPLKYIWALELSWKPHADGVQASWGQKIEYLLTVPRTDANDVVFTTGEAEFSDASDDEYDPSNSSENDSLSEEDSDSEITSNHDGDADGRPSQPSAPVEDVQMG</sequence>
<dbReference type="EMBL" id="RSCE01000006">
    <property type="protein sequence ID" value="RSH81986.1"/>
    <property type="molecule type" value="Genomic_DNA"/>
</dbReference>
<feature type="compositionally biased region" description="Acidic residues" evidence="1">
    <location>
        <begin position="507"/>
        <end position="517"/>
    </location>
</feature>
<reference evidence="2 3" key="1">
    <citation type="submission" date="2018-11" db="EMBL/GenBank/DDBJ databases">
        <title>Genome sequence of Apiotrichum porosum DSM 27194.</title>
        <authorList>
            <person name="Aliyu H."/>
            <person name="Gorte O."/>
            <person name="Ochsenreither K."/>
        </authorList>
    </citation>
    <scope>NUCLEOTIDE SEQUENCE [LARGE SCALE GENOMIC DNA]</scope>
    <source>
        <strain evidence="2 3">DSM 27194</strain>
    </source>
</reference>
<dbReference type="GeneID" id="39592731"/>
<feature type="region of interest" description="Disordered" evidence="1">
    <location>
        <begin position="207"/>
        <end position="226"/>
    </location>
</feature>
<name>A0A427XSY1_9TREE</name>
<proteinExistence type="predicted"/>
<keyword evidence="3" id="KW-1185">Reference proteome</keyword>
<evidence type="ECO:0008006" key="4">
    <source>
        <dbReference type="Google" id="ProtNLM"/>
    </source>
</evidence>
<organism evidence="2 3">
    <name type="scientific">Apiotrichum porosum</name>
    <dbReference type="NCBI Taxonomy" id="105984"/>
    <lineage>
        <taxon>Eukaryota</taxon>
        <taxon>Fungi</taxon>
        <taxon>Dikarya</taxon>
        <taxon>Basidiomycota</taxon>
        <taxon>Agaricomycotina</taxon>
        <taxon>Tremellomycetes</taxon>
        <taxon>Trichosporonales</taxon>
        <taxon>Trichosporonaceae</taxon>
        <taxon>Apiotrichum</taxon>
    </lineage>
</organism>
<gene>
    <name evidence="2" type="ORF">EHS24_008188</name>
</gene>
<dbReference type="AlphaFoldDB" id="A0A427XSY1"/>
<evidence type="ECO:0000313" key="3">
    <source>
        <dbReference type="Proteomes" id="UP000279236"/>
    </source>
</evidence>
<evidence type="ECO:0000313" key="2">
    <source>
        <dbReference type="EMBL" id="RSH81986.1"/>
    </source>
</evidence>